<gene>
    <name evidence="7" type="ORF">PUV54_15280</name>
</gene>
<feature type="domain" description="Thioredoxin" evidence="6">
    <location>
        <begin position="34"/>
        <end position="176"/>
    </location>
</feature>
<sequence length="177" mass="19751">MRKIILFAPLIVFVVVGSFFAWGLTRDPSRIPSQIIDRPLPEFDLPAIQGFSEGMSSEDFKGQVTLLNVFASWCVSCHVEHPLLMELAADGDVPIYGLNWKEKPGDGKAWLDRFGNPYSMIGDDQNGRVAIDLGVTGAPETFVVDQDGRVRYVFIGPISPRAWEETLQPLIEELRKS</sequence>
<dbReference type="CDD" id="cd03010">
    <property type="entry name" value="TlpA_like_DsbE"/>
    <property type="match status" value="1"/>
</dbReference>
<dbReference type="GO" id="GO:0017004">
    <property type="term" value="P:cytochrome complex assembly"/>
    <property type="evidence" value="ECO:0007669"/>
    <property type="project" value="UniProtKB-KW"/>
</dbReference>
<evidence type="ECO:0000256" key="4">
    <source>
        <dbReference type="ARBA" id="ARBA00023157"/>
    </source>
</evidence>
<dbReference type="KEGG" id="hfl:PUV54_15280"/>
<evidence type="ECO:0000256" key="5">
    <source>
        <dbReference type="ARBA" id="ARBA00023284"/>
    </source>
</evidence>
<dbReference type="PROSITE" id="PS51352">
    <property type="entry name" value="THIOREDOXIN_2"/>
    <property type="match status" value="1"/>
</dbReference>
<name>A0AAE9ZI45_9PROT</name>
<organism evidence="7 8">
    <name type="scientific">Hyphococcus flavus</name>
    <dbReference type="NCBI Taxonomy" id="1866326"/>
    <lineage>
        <taxon>Bacteria</taxon>
        <taxon>Pseudomonadati</taxon>
        <taxon>Pseudomonadota</taxon>
        <taxon>Alphaproteobacteria</taxon>
        <taxon>Parvularculales</taxon>
        <taxon>Parvularculaceae</taxon>
        <taxon>Hyphococcus</taxon>
    </lineage>
</organism>
<dbReference type="InterPro" id="IPR017937">
    <property type="entry name" value="Thioredoxin_CS"/>
</dbReference>
<comment type="similarity">
    <text evidence="2">Belongs to the thioredoxin family. DsbE subfamily.</text>
</comment>
<protein>
    <submittedName>
        <fullName evidence="7">DsbE family thiol:disulfide interchange protein</fullName>
    </submittedName>
</protein>
<keyword evidence="5" id="KW-0676">Redox-active center</keyword>
<reference evidence="7" key="1">
    <citation type="submission" date="2023-02" db="EMBL/GenBank/DDBJ databases">
        <title>Genome sequence of Hyphococcus flavus.</title>
        <authorList>
            <person name="Rong J.-C."/>
            <person name="Zhao Q."/>
            <person name="Yi M."/>
            <person name="Wu J.-Y."/>
        </authorList>
    </citation>
    <scope>NUCLEOTIDE SEQUENCE</scope>
    <source>
        <strain evidence="7">MCCC 1K03223</strain>
    </source>
</reference>
<dbReference type="PANTHER" id="PTHR42852">
    <property type="entry name" value="THIOL:DISULFIDE INTERCHANGE PROTEIN DSBE"/>
    <property type="match status" value="1"/>
</dbReference>
<dbReference type="Gene3D" id="3.40.30.10">
    <property type="entry name" value="Glutaredoxin"/>
    <property type="match status" value="1"/>
</dbReference>
<dbReference type="InterPro" id="IPR004799">
    <property type="entry name" value="Periplasmic_diS_OxRdtase_DsbE"/>
</dbReference>
<dbReference type="RefSeq" id="WP_274493174.1">
    <property type="nucleotide sequence ID" value="NZ_CP118166.1"/>
</dbReference>
<dbReference type="NCBIfam" id="TIGR00385">
    <property type="entry name" value="dsbE"/>
    <property type="match status" value="1"/>
</dbReference>
<dbReference type="AlphaFoldDB" id="A0AAE9ZI45"/>
<dbReference type="Pfam" id="PF08534">
    <property type="entry name" value="Redoxin"/>
    <property type="match status" value="1"/>
</dbReference>
<dbReference type="InterPro" id="IPR050553">
    <property type="entry name" value="Thioredoxin_ResA/DsbE_sf"/>
</dbReference>
<evidence type="ECO:0000256" key="2">
    <source>
        <dbReference type="ARBA" id="ARBA00007758"/>
    </source>
</evidence>
<dbReference type="SUPFAM" id="SSF52833">
    <property type="entry name" value="Thioredoxin-like"/>
    <property type="match status" value="1"/>
</dbReference>
<evidence type="ECO:0000256" key="1">
    <source>
        <dbReference type="ARBA" id="ARBA00004196"/>
    </source>
</evidence>
<keyword evidence="8" id="KW-1185">Reference proteome</keyword>
<dbReference type="InterPro" id="IPR013740">
    <property type="entry name" value="Redoxin"/>
</dbReference>
<dbReference type="GO" id="GO:0030288">
    <property type="term" value="C:outer membrane-bounded periplasmic space"/>
    <property type="evidence" value="ECO:0007669"/>
    <property type="project" value="InterPro"/>
</dbReference>
<proteinExistence type="inferred from homology"/>
<dbReference type="PROSITE" id="PS00194">
    <property type="entry name" value="THIOREDOXIN_1"/>
    <property type="match status" value="1"/>
</dbReference>
<evidence type="ECO:0000256" key="3">
    <source>
        <dbReference type="ARBA" id="ARBA00022748"/>
    </source>
</evidence>
<evidence type="ECO:0000313" key="7">
    <source>
        <dbReference type="EMBL" id="WDI31311.1"/>
    </source>
</evidence>
<dbReference type="InterPro" id="IPR013766">
    <property type="entry name" value="Thioredoxin_domain"/>
</dbReference>
<keyword evidence="4" id="KW-1015">Disulfide bond</keyword>
<dbReference type="GO" id="GO:0015036">
    <property type="term" value="F:disulfide oxidoreductase activity"/>
    <property type="evidence" value="ECO:0007669"/>
    <property type="project" value="InterPro"/>
</dbReference>
<dbReference type="PANTHER" id="PTHR42852:SF6">
    <property type="entry name" value="THIOL:DISULFIDE INTERCHANGE PROTEIN DSBE"/>
    <property type="match status" value="1"/>
</dbReference>
<evidence type="ECO:0000313" key="8">
    <source>
        <dbReference type="Proteomes" id="UP001214043"/>
    </source>
</evidence>
<dbReference type="EMBL" id="CP118166">
    <property type="protein sequence ID" value="WDI31311.1"/>
    <property type="molecule type" value="Genomic_DNA"/>
</dbReference>
<keyword evidence="3" id="KW-0201">Cytochrome c-type biogenesis</keyword>
<dbReference type="Proteomes" id="UP001214043">
    <property type="component" value="Chromosome"/>
</dbReference>
<evidence type="ECO:0000259" key="6">
    <source>
        <dbReference type="PROSITE" id="PS51352"/>
    </source>
</evidence>
<dbReference type="InterPro" id="IPR036249">
    <property type="entry name" value="Thioredoxin-like_sf"/>
</dbReference>
<comment type="subcellular location">
    <subcellularLocation>
        <location evidence="1">Cell envelope</location>
    </subcellularLocation>
</comment>
<accession>A0AAE9ZI45</accession>